<proteinExistence type="predicted"/>
<evidence type="ECO:0000256" key="2">
    <source>
        <dbReference type="SAM" id="SignalP"/>
    </source>
</evidence>
<protein>
    <recommendedName>
        <fullName evidence="5">Hydrophobin</fullName>
    </recommendedName>
</protein>
<keyword evidence="4" id="KW-1185">Reference proteome</keyword>
<feature type="compositionally biased region" description="Basic and acidic residues" evidence="1">
    <location>
        <begin position="129"/>
        <end position="144"/>
    </location>
</feature>
<keyword evidence="2" id="KW-0732">Signal</keyword>
<comment type="caution">
    <text evidence="3">The sequence shown here is derived from an EMBL/GenBank/DDBJ whole genome shotgun (WGS) entry which is preliminary data.</text>
</comment>
<dbReference type="EMBL" id="JARKIE010000340">
    <property type="protein sequence ID" value="KAJ7652985.1"/>
    <property type="molecule type" value="Genomic_DNA"/>
</dbReference>
<evidence type="ECO:0000313" key="3">
    <source>
        <dbReference type="EMBL" id="KAJ7652985.1"/>
    </source>
</evidence>
<feature type="region of interest" description="Disordered" evidence="1">
    <location>
        <begin position="118"/>
        <end position="164"/>
    </location>
</feature>
<feature type="signal peptide" evidence="2">
    <location>
        <begin position="1"/>
        <end position="19"/>
    </location>
</feature>
<sequence>MFSQSWVAVASLLIALAVAQCPRPVPPPLRVQECCSTVFPPTNPTIVTVAGILGMDISCLTEPFPFRNGPVNPEMVIWGLGNLFRIRFKVQAKGPEPEPNRTLPSLLVREAEVVDVRGARNAGAGSTEEDAKAILEAGGKDRPIAGDQLEESDEGDWEEDDGSE</sequence>
<organism evidence="3 4">
    <name type="scientific">Mycena rosella</name>
    <name type="common">Pink bonnet</name>
    <name type="synonym">Agaricus rosellus</name>
    <dbReference type="NCBI Taxonomy" id="1033263"/>
    <lineage>
        <taxon>Eukaryota</taxon>
        <taxon>Fungi</taxon>
        <taxon>Dikarya</taxon>
        <taxon>Basidiomycota</taxon>
        <taxon>Agaricomycotina</taxon>
        <taxon>Agaricomycetes</taxon>
        <taxon>Agaricomycetidae</taxon>
        <taxon>Agaricales</taxon>
        <taxon>Marasmiineae</taxon>
        <taxon>Mycenaceae</taxon>
        <taxon>Mycena</taxon>
    </lineage>
</organism>
<accession>A0AAD7CM43</accession>
<reference evidence="3" key="1">
    <citation type="submission" date="2023-03" db="EMBL/GenBank/DDBJ databases">
        <title>Massive genome expansion in bonnet fungi (Mycena s.s.) driven by repeated elements and novel gene families across ecological guilds.</title>
        <authorList>
            <consortium name="Lawrence Berkeley National Laboratory"/>
            <person name="Harder C.B."/>
            <person name="Miyauchi S."/>
            <person name="Viragh M."/>
            <person name="Kuo A."/>
            <person name="Thoen E."/>
            <person name="Andreopoulos B."/>
            <person name="Lu D."/>
            <person name="Skrede I."/>
            <person name="Drula E."/>
            <person name="Henrissat B."/>
            <person name="Morin E."/>
            <person name="Kohler A."/>
            <person name="Barry K."/>
            <person name="LaButti K."/>
            <person name="Morin E."/>
            <person name="Salamov A."/>
            <person name="Lipzen A."/>
            <person name="Mereny Z."/>
            <person name="Hegedus B."/>
            <person name="Baldrian P."/>
            <person name="Stursova M."/>
            <person name="Weitz H."/>
            <person name="Taylor A."/>
            <person name="Grigoriev I.V."/>
            <person name="Nagy L.G."/>
            <person name="Martin F."/>
            <person name="Kauserud H."/>
        </authorList>
    </citation>
    <scope>NUCLEOTIDE SEQUENCE</scope>
    <source>
        <strain evidence="3">CBHHK067</strain>
    </source>
</reference>
<evidence type="ECO:0008006" key="5">
    <source>
        <dbReference type="Google" id="ProtNLM"/>
    </source>
</evidence>
<gene>
    <name evidence="3" type="ORF">B0H17DRAFT_1147222</name>
</gene>
<dbReference type="Proteomes" id="UP001221757">
    <property type="component" value="Unassembled WGS sequence"/>
</dbReference>
<feature type="compositionally biased region" description="Acidic residues" evidence="1">
    <location>
        <begin position="148"/>
        <end position="164"/>
    </location>
</feature>
<dbReference type="AlphaFoldDB" id="A0AAD7CM43"/>
<evidence type="ECO:0000313" key="4">
    <source>
        <dbReference type="Proteomes" id="UP001221757"/>
    </source>
</evidence>
<feature type="chain" id="PRO_5042005856" description="Hydrophobin" evidence="2">
    <location>
        <begin position="20"/>
        <end position="164"/>
    </location>
</feature>
<name>A0AAD7CM43_MYCRO</name>
<evidence type="ECO:0000256" key="1">
    <source>
        <dbReference type="SAM" id="MobiDB-lite"/>
    </source>
</evidence>